<dbReference type="GO" id="GO:0016491">
    <property type="term" value="F:oxidoreductase activity"/>
    <property type="evidence" value="ECO:0007669"/>
    <property type="project" value="TreeGrafter"/>
</dbReference>
<dbReference type="SUPFAM" id="SSF110836">
    <property type="entry name" value="Hypothetical protein SAV1430"/>
    <property type="match status" value="1"/>
</dbReference>
<proteinExistence type="predicted"/>
<dbReference type="SMART" id="SM00567">
    <property type="entry name" value="EZ_HEAT"/>
    <property type="match status" value="3"/>
</dbReference>
<dbReference type="Pfam" id="PF13769">
    <property type="entry name" value="Virulence_fact"/>
    <property type="match status" value="1"/>
</dbReference>
<dbReference type="EMBL" id="JACHHB010000007">
    <property type="protein sequence ID" value="MBB5173604.1"/>
    <property type="molecule type" value="Genomic_DNA"/>
</dbReference>
<reference evidence="2 3" key="1">
    <citation type="submission" date="2020-08" db="EMBL/GenBank/DDBJ databases">
        <title>Genomic Encyclopedia of Type Strains, Phase IV (KMG-IV): sequencing the most valuable type-strain genomes for metagenomic binning, comparative biology and taxonomic classification.</title>
        <authorList>
            <person name="Goeker M."/>
        </authorList>
    </citation>
    <scope>NUCLEOTIDE SEQUENCE [LARGE SCALE GENOMIC DNA]</scope>
    <source>
        <strain evidence="2 3">DSM 24696</strain>
    </source>
</reference>
<accession>A0A840QQF5</accession>
<dbReference type="SMART" id="SM00932">
    <property type="entry name" value="Nfu_N"/>
    <property type="match status" value="1"/>
</dbReference>
<evidence type="ECO:0000313" key="3">
    <source>
        <dbReference type="Proteomes" id="UP000551878"/>
    </source>
</evidence>
<comment type="caution">
    <text evidence="2">The sequence shown here is derived from an EMBL/GenBank/DDBJ whole genome shotgun (WGS) entry which is preliminary data.</text>
</comment>
<evidence type="ECO:0000313" key="2">
    <source>
        <dbReference type="EMBL" id="MBB5173604.1"/>
    </source>
</evidence>
<dbReference type="InterPro" id="IPR025989">
    <property type="entry name" value="Virulence_F_dom"/>
</dbReference>
<dbReference type="Gene3D" id="1.25.10.10">
    <property type="entry name" value="Leucine-rich Repeat Variant"/>
    <property type="match status" value="1"/>
</dbReference>
<organism evidence="2 3">
    <name type="scientific">Texcoconibacillus texcoconensis</name>
    <dbReference type="NCBI Taxonomy" id="1095777"/>
    <lineage>
        <taxon>Bacteria</taxon>
        <taxon>Bacillati</taxon>
        <taxon>Bacillota</taxon>
        <taxon>Bacilli</taxon>
        <taxon>Bacillales</taxon>
        <taxon>Bacillaceae</taxon>
        <taxon>Texcoconibacillus</taxon>
    </lineage>
</organism>
<gene>
    <name evidence="2" type="ORF">HNQ41_001793</name>
</gene>
<dbReference type="Pfam" id="PF13646">
    <property type="entry name" value="HEAT_2"/>
    <property type="match status" value="1"/>
</dbReference>
<dbReference type="PANTHER" id="PTHR12697">
    <property type="entry name" value="PBS LYASE HEAT-LIKE PROTEIN"/>
    <property type="match status" value="1"/>
</dbReference>
<evidence type="ECO:0000259" key="1">
    <source>
        <dbReference type="SMART" id="SM00932"/>
    </source>
</evidence>
<dbReference type="InterPro" id="IPR011989">
    <property type="entry name" value="ARM-like"/>
</dbReference>
<feature type="domain" description="Scaffold protein Nfu/NifU N-terminal" evidence="1">
    <location>
        <begin position="5"/>
        <end position="91"/>
    </location>
</feature>
<dbReference type="InterPro" id="IPR004155">
    <property type="entry name" value="PBS_lyase_HEAT"/>
</dbReference>
<keyword evidence="3" id="KW-1185">Reference proteome</keyword>
<dbReference type="AlphaFoldDB" id="A0A840QQF5"/>
<dbReference type="Proteomes" id="UP000551878">
    <property type="component" value="Unassembled WGS sequence"/>
</dbReference>
<dbReference type="Pfam" id="PF08712">
    <property type="entry name" value="Nfu_N"/>
    <property type="match status" value="1"/>
</dbReference>
<name>A0A840QQF5_9BACI</name>
<protein>
    <recommendedName>
        <fullName evidence="1">Scaffold protein Nfu/NifU N-terminal domain-containing protein</fullName>
    </recommendedName>
</protein>
<dbReference type="SUPFAM" id="SSF48371">
    <property type="entry name" value="ARM repeat"/>
    <property type="match status" value="1"/>
</dbReference>
<dbReference type="Gene3D" id="3.30.1370.70">
    <property type="entry name" value="Scaffold protein Nfu/NifU, N-terminal domain"/>
    <property type="match status" value="1"/>
</dbReference>
<dbReference type="InterPro" id="IPR014824">
    <property type="entry name" value="Nfu/NifU_N"/>
</dbReference>
<sequence>MMKIISIEPTPSPNTMKLTLDQELPTGTSHNYTPKNIEDAPSFIQELFKVEGVKGVYHVADFIAVERHPKVDWKKILPSVRMVFGEADTSAEGVSQETTTEDTYGEVQVFVHFFKGIPMQIKATDGEEESRVGLDPMYKQAAMDAQNDDDNLVMQRKWVEQKPRYGELQTVAEEVAEEIEATYPKDRIEELVSSAQQNETEQVQEKPTQKNKVTLEMLDYDDWRERFRHLEQMDPTTEDIPVLEKALKDEKASIRRLATVYLGMIETEEVLPYLYKALKDSSVTVRRTAGDCLSDIGSQEAIPAAIEALKDKNKLVRWRAAMFLYEVGDDSAIEALKEAQDDPEFEVSMQVKMALARIEGGEEAKGSVWKQMTDTIDKTE</sequence>
<dbReference type="PANTHER" id="PTHR12697:SF37">
    <property type="entry name" value="CONSERVED VIRULENCE FACTOR C"/>
    <property type="match status" value="1"/>
</dbReference>
<dbReference type="InterPro" id="IPR016024">
    <property type="entry name" value="ARM-type_fold"/>
</dbReference>
<dbReference type="InterPro" id="IPR036498">
    <property type="entry name" value="Nfu/NifU_N_sf"/>
</dbReference>